<protein>
    <submittedName>
        <fullName evidence="1">18782_t:CDS:1</fullName>
    </submittedName>
</protein>
<sequence>MPDPIWSHFIQLGRVAGFKQKRRECKYWQQQFNDALRAARTHFRNCKFILPEQKKNYFGDSYEDKNNSDSNISLNTFEISTPVISNSVLPSS</sequence>
<evidence type="ECO:0000313" key="2">
    <source>
        <dbReference type="Proteomes" id="UP000789405"/>
    </source>
</evidence>
<dbReference type="EMBL" id="CAJVPY010028532">
    <property type="protein sequence ID" value="CAG8792832.1"/>
    <property type="molecule type" value="Genomic_DNA"/>
</dbReference>
<dbReference type="OrthoDB" id="2389127at2759"/>
<proteinExistence type="predicted"/>
<name>A0A9N9P5M4_9GLOM</name>
<organism evidence="1 2">
    <name type="scientific">Dentiscutata erythropus</name>
    <dbReference type="NCBI Taxonomy" id="1348616"/>
    <lineage>
        <taxon>Eukaryota</taxon>
        <taxon>Fungi</taxon>
        <taxon>Fungi incertae sedis</taxon>
        <taxon>Mucoromycota</taxon>
        <taxon>Glomeromycotina</taxon>
        <taxon>Glomeromycetes</taxon>
        <taxon>Diversisporales</taxon>
        <taxon>Gigasporaceae</taxon>
        <taxon>Dentiscutata</taxon>
    </lineage>
</organism>
<evidence type="ECO:0000313" key="1">
    <source>
        <dbReference type="EMBL" id="CAG8792832.1"/>
    </source>
</evidence>
<feature type="non-terminal residue" evidence="1">
    <location>
        <position position="92"/>
    </location>
</feature>
<accession>A0A9N9P5M4</accession>
<comment type="caution">
    <text evidence="1">The sequence shown here is derived from an EMBL/GenBank/DDBJ whole genome shotgun (WGS) entry which is preliminary data.</text>
</comment>
<dbReference type="Proteomes" id="UP000789405">
    <property type="component" value="Unassembled WGS sequence"/>
</dbReference>
<dbReference type="AlphaFoldDB" id="A0A9N9P5M4"/>
<gene>
    <name evidence="1" type="ORF">DERYTH_LOCUS21770</name>
</gene>
<reference evidence="1" key="1">
    <citation type="submission" date="2021-06" db="EMBL/GenBank/DDBJ databases">
        <authorList>
            <person name="Kallberg Y."/>
            <person name="Tangrot J."/>
            <person name="Rosling A."/>
        </authorList>
    </citation>
    <scope>NUCLEOTIDE SEQUENCE</scope>
    <source>
        <strain evidence="1">MA453B</strain>
    </source>
</reference>
<keyword evidence="2" id="KW-1185">Reference proteome</keyword>